<dbReference type="RefSeq" id="WP_103874177.1">
    <property type="nucleotide sequence ID" value="NZ_FNUY01000008.1"/>
</dbReference>
<organism evidence="5 6">
    <name type="scientific">Bosea lathyri</name>
    <dbReference type="NCBI Taxonomy" id="1036778"/>
    <lineage>
        <taxon>Bacteria</taxon>
        <taxon>Pseudomonadati</taxon>
        <taxon>Pseudomonadota</taxon>
        <taxon>Alphaproteobacteria</taxon>
        <taxon>Hyphomicrobiales</taxon>
        <taxon>Boseaceae</taxon>
        <taxon>Bosea</taxon>
    </lineage>
</organism>
<proteinExistence type="predicted"/>
<dbReference type="InterPro" id="IPR035418">
    <property type="entry name" value="AraC-bd_2"/>
</dbReference>
<evidence type="ECO:0000313" key="5">
    <source>
        <dbReference type="EMBL" id="SEG66011.1"/>
    </source>
</evidence>
<dbReference type="EMBL" id="FNUY01000008">
    <property type="protein sequence ID" value="SEG66011.1"/>
    <property type="molecule type" value="Genomic_DNA"/>
</dbReference>
<keyword evidence="1" id="KW-0805">Transcription regulation</keyword>
<evidence type="ECO:0000313" key="6">
    <source>
        <dbReference type="Proteomes" id="UP000236743"/>
    </source>
</evidence>
<keyword evidence="3" id="KW-0804">Transcription</keyword>
<dbReference type="AlphaFoldDB" id="A0A1H6BZ80"/>
<dbReference type="PANTHER" id="PTHR46796">
    <property type="entry name" value="HTH-TYPE TRANSCRIPTIONAL ACTIVATOR RHAS-RELATED"/>
    <property type="match status" value="1"/>
</dbReference>
<evidence type="ECO:0000259" key="4">
    <source>
        <dbReference type="PROSITE" id="PS01124"/>
    </source>
</evidence>
<evidence type="ECO:0000256" key="1">
    <source>
        <dbReference type="ARBA" id="ARBA00023015"/>
    </source>
</evidence>
<accession>A0A1H6BZ80</accession>
<dbReference type="GO" id="GO:0003700">
    <property type="term" value="F:DNA-binding transcription factor activity"/>
    <property type="evidence" value="ECO:0007669"/>
    <property type="project" value="InterPro"/>
</dbReference>
<dbReference type="Pfam" id="PF14525">
    <property type="entry name" value="AraC_binding_2"/>
    <property type="match status" value="1"/>
</dbReference>
<dbReference type="Gene3D" id="1.10.10.60">
    <property type="entry name" value="Homeodomain-like"/>
    <property type="match status" value="1"/>
</dbReference>
<dbReference type="GO" id="GO:0043565">
    <property type="term" value="F:sequence-specific DNA binding"/>
    <property type="evidence" value="ECO:0007669"/>
    <property type="project" value="InterPro"/>
</dbReference>
<dbReference type="InterPro" id="IPR018060">
    <property type="entry name" value="HTH_AraC"/>
</dbReference>
<dbReference type="InterPro" id="IPR020449">
    <property type="entry name" value="Tscrpt_reg_AraC-type_HTH"/>
</dbReference>
<dbReference type="PROSITE" id="PS01124">
    <property type="entry name" value="HTH_ARAC_FAMILY_2"/>
    <property type="match status" value="1"/>
</dbReference>
<gene>
    <name evidence="5" type="ORF">SAMN04488115_108230</name>
</gene>
<dbReference type="InterPro" id="IPR050204">
    <property type="entry name" value="AraC_XylS_family_regulators"/>
</dbReference>
<dbReference type="SMART" id="SM00342">
    <property type="entry name" value="HTH_ARAC"/>
    <property type="match status" value="1"/>
</dbReference>
<dbReference type="PANTHER" id="PTHR46796:SF6">
    <property type="entry name" value="ARAC SUBFAMILY"/>
    <property type="match status" value="1"/>
</dbReference>
<keyword evidence="2 5" id="KW-0238">DNA-binding</keyword>
<dbReference type="SUPFAM" id="SSF46689">
    <property type="entry name" value="Homeodomain-like"/>
    <property type="match status" value="1"/>
</dbReference>
<keyword evidence="6" id="KW-1185">Reference proteome</keyword>
<reference evidence="5 6" key="1">
    <citation type="submission" date="2016-10" db="EMBL/GenBank/DDBJ databases">
        <authorList>
            <person name="de Groot N.N."/>
        </authorList>
    </citation>
    <scope>NUCLEOTIDE SEQUENCE [LARGE SCALE GENOMIC DNA]</scope>
    <source>
        <strain evidence="5 6">DSM 26656</strain>
    </source>
</reference>
<protein>
    <submittedName>
        <fullName evidence="5">AraC-type DNA-binding protein</fullName>
    </submittedName>
</protein>
<evidence type="ECO:0000256" key="2">
    <source>
        <dbReference type="ARBA" id="ARBA00023125"/>
    </source>
</evidence>
<dbReference type="Proteomes" id="UP000236743">
    <property type="component" value="Unassembled WGS sequence"/>
</dbReference>
<feature type="domain" description="HTH araC/xylS-type" evidence="4">
    <location>
        <begin position="224"/>
        <end position="324"/>
    </location>
</feature>
<dbReference type="OrthoDB" id="7904253at2"/>
<dbReference type="InterPro" id="IPR009057">
    <property type="entry name" value="Homeodomain-like_sf"/>
</dbReference>
<name>A0A1H6BZ80_9HYPH</name>
<sequence>MRQAEKTSAPVAADEIFLSTEMVEPGLRNDLWREVSRPFFETTQYPGDAEMRLEGSIRSRAIGALLIGPTSFNQQQYSRDRRAILRGGLEQYFIQLFVAGRLEADCEGRAISVGPGDICVFDLSRTFRSRVRTGSTLSLVVPRERVDKAAGGRNLHGLVLKAGAPITRILTDFVVSLSDVSAEMDSADTLAIEDAAIALIASGLARHAPETSLHDPALTGVLRRRVLEFIEANLSGLQLGPDLLTQRFRVSRAHLYRIFAADGGVATIIREKRLDASFRELARPGGPSRSITQIAHEQGFSSSAQFHRAFRARFGMAPGEARDAAAARPLADQRLAHVQTHFARYAQQLGANRHREVAG</sequence>
<dbReference type="PRINTS" id="PR00032">
    <property type="entry name" value="HTHARAC"/>
</dbReference>
<evidence type="ECO:0000256" key="3">
    <source>
        <dbReference type="ARBA" id="ARBA00023163"/>
    </source>
</evidence>
<dbReference type="Pfam" id="PF12833">
    <property type="entry name" value="HTH_18"/>
    <property type="match status" value="1"/>
</dbReference>